<dbReference type="GO" id="GO:0005524">
    <property type="term" value="F:ATP binding"/>
    <property type="evidence" value="ECO:0007669"/>
    <property type="project" value="UniProtKB-KW"/>
</dbReference>
<dbReference type="GO" id="GO:0005737">
    <property type="term" value="C:cytoplasm"/>
    <property type="evidence" value="ECO:0007669"/>
    <property type="project" value="UniProtKB-SubCell"/>
</dbReference>
<evidence type="ECO:0000256" key="2">
    <source>
        <dbReference type="ARBA" id="ARBA00022490"/>
    </source>
</evidence>
<comment type="caution">
    <text evidence="9">The sequence shown here is derived from an EMBL/GenBank/DDBJ whole genome shotgun (WGS) entry which is preliminary data.</text>
</comment>
<evidence type="ECO:0000259" key="8">
    <source>
        <dbReference type="PROSITE" id="PS50837"/>
    </source>
</evidence>
<reference evidence="9 10" key="1">
    <citation type="journal article" date="2019" name="Mol. Ecol. Resour.">
        <title>Chromosome-level genome assembly of Triplophysa tibetana, a fish adapted to the harsh high-altitude environment of the Tibetan Plateau.</title>
        <authorList>
            <person name="Yang X."/>
            <person name="Liu H."/>
            <person name="Ma Z."/>
            <person name="Zou Y."/>
            <person name="Zou M."/>
            <person name="Mao Y."/>
            <person name="Li X."/>
            <person name="Wang H."/>
            <person name="Chen T."/>
            <person name="Wang W."/>
            <person name="Yang R."/>
        </authorList>
    </citation>
    <scope>NUCLEOTIDE SEQUENCE [LARGE SCALE GENOMIC DNA]</scope>
    <source>
        <strain evidence="9">TTIB1903HZAU</strain>
        <tissue evidence="9">Muscle</tissue>
    </source>
</reference>
<dbReference type="InterPro" id="IPR029495">
    <property type="entry name" value="NACHT-assoc"/>
</dbReference>
<evidence type="ECO:0000259" key="7">
    <source>
        <dbReference type="PROSITE" id="PS50824"/>
    </source>
</evidence>
<dbReference type="InterPro" id="IPR007111">
    <property type="entry name" value="NACHT_NTPase"/>
</dbReference>
<protein>
    <submittedName>
        <fullName evidence="9">Protein NLRC5</fullName>
    </submittedName>
</protein>
<feature type="domain" description="NACHT" evidence="8">
    <location>
        <begin position="227"/>
        <end position="361"/>
    </location>
</feature>
<feature type="domain" description="Pyrin" evidence="7">
    <location>
        <begin position="1"/>
        <end position="85"/>
    </location>
</feature>
<keyword evidence="10" id="KW-1185">Reference proteome</keyword>
<dbReference type="SUPFAM" id="SSF47986">
    <property type="entry name" value="DEATH domain"/>
    <property type="match status" value="1"/>
</dbReference>
<evidence type="ECO:0000256" key="4">
    <source>
        <dbReference type="ARBA" id="ARBA00022737"/>
    </source>
</evidence>
<sequence length="736" mass="84460">MASVLEQLLETLDELEPEKLKRFKLHLKQCESDLADKLGNADVTDTVDQMLECFGEERAVKITCDILKKIKHTQLAEQLELKEVHTAGVCGNVRAQTGAAVNAPVLANNTFKGPVTFNLNTTMGPQKPSFDETSGNHAGKQKEDVLKQHKANMREKTEHIFEGKKENKTQLKKVYTELFIAEGDITDVNNEHEIMKIDRAFKCPKFKDTPIHCNDIFRLLKQKGNENIVLTKGIAGIGKTFSVHKFILDWTEGTANQDVDAMFLFPFREMNLIKDKNISFHEFLLEFFPELKQLKDASMLESCSLAFIFDGLDESRLPLSFNCAPLTCTNTQASVDAIFSSLVKGHLLPSSLIWITSRPAAANQIPPEIVGLFTEVRGFTDSQKEEYFTKRIENKTHASEIIKHVKTSRSLYIMCHIPVFCWIAATVLNDILVRNNGEDIPTTLTEMYIHFLLIQMNVKNQKYEEKNVREREKLLGSNKEMIFKLAKVAFEQLKKENIMFYEGDLQECGIDVSEDSGMIAEIFRKDSVLHEVKVYYFVHLSIQEFLAALHVFICYQNNDMDDLILFLQHSRPKKDLLYFLLTKTIDYARKNERGHYDLFVRFLLGISLDSNQQLLMGLLTRKENNKKSIAKTIQYLKQMQNNDTCTDKSINHFFCILELQDRSLYKQIKNYLNPGSGQKREISSSNCSALVYVLVMSEEVLDDFDAKTFSATYEGRRRLVPVVRCCRRALTQKMIF</sequence>
<dbReference type="InterPro" id="IPR004020">
    <property type="entry name" value="DAPIN"/>
</dbReference>
<dbReference type="Pfam" id="PF02758">
    <property type="entry name" value="PYRIN"/>
    <property type="match status" value="1"/>
</dbReference>
<dbReference type="Proteomes" id="UP000324632">
    <property type="component" value="Chromosome 4"/>
</dbReference>
<dbReference type="Pfam" id="PF17776">
    <property type="entry name" value="NLRC4_HD2"/>
    <property type="match status" value="1"/>
</dbReference>
<dbReference type="Gene3D" id="3.40.50.300">
    <property type="entry name" value="P-loop containing nucleotide triphosphate hydrolases"/>
    <property type="match status" value="1"/>
</dbReference>
<dbReference type="Gene3D" id="1.10.533.10">
    <property type="entry name" value="Death Domain, Fas"/>
    <property type="match status" value="1"/>
</dbReference>
<proteinExistence type="predicted"/>
<dbReference type="InterPro" id="IPR011029">
    <property type="entry name" value="DEATH-like_dom_sf"/>
</dbReference>
<dbReference type="SMART" id="SM01288">
    <property type="entry name" value="FISNA"/>
    <property type="match status" value="1"/>
</dbReference>
<keyword evidence="4" id="KW-0677">Repeat</keyword>
<evidence type="ECO:0000256" key="6">
    <source>
        <dbReference type="ARBA" id="ARBA00022840"/>
    </source>
</evidence>
<accession>A0A5A9PLW9</accession>
<keyword evidence="6" id="KW-0067">ATP-binding</keyword>
<dbReference type="FunFam" id="3.40.50.300:FF:000210">
    <property type="entry name" value="Si:dkey-16p6.1"/>
    <property type="match status" value="1"/>
</dbReference>
<dbReference type="SMART" id="SM01289">
    <property type="entry name" value="PYRIN"/>
    <property type="match status" value="1"/>
</dbReference>
<keyword evidence="2" id="KW-0963">Cytoplasm</keyword>
<dbReference type="InterPro" id="IPR041267">
    <property type="entry name" value="NLRP_HD2"/>
</dbReference>
<keyword evidence="3" id="KW-0433">Leucine-rich repeat</keyword>
<evidence type="ECO:0000256" key="5">
    <source>
        <dbReference type="ARBA" id="ARBA00022741"/>
    </source>
</evidence>
<name>A0A5A9PLW9_9TELE</name>
<evidence type="ECO:0000313" key="10">
    <source>
        <dbReference type="Proteomes" id="UP000324632"/>
    </source>
</evidence>
<dbReference type="PROSITE" id="PS50824">
    <property type="entry name" value="DAPIN"/>
    <property type="match status" value="1"/>
</dbReference>
<dbReference type="InterPro" id="IPR051261">
    <property type="entry name" value="NLR"/>
</dbReference>
<evidence type="ECO:0000313" key="9">
    <source>
        <dbReference type="EMBL" id="KAA0721737.1"/>
    </source>
</evidence>
<evidence type="ECO:0000256" key="3">
    <source>
        <dbReference type="ARBA" id="ARBA00022614"/>
    </source>
</evidence>
<dbReference type="PROSITE" id="PS50837">
    <property type="entry name" value="NACHT"/>
    <property type="match status" value="1"/>
</dbReference>
<dbReference type="InterPro" id="IPR041075">
    <property type="entry name" value="NOD1/2_WH"/>
</dbReference>
<evidence type="ECO:0000256" key="1">
    <source>
        <dbReference type="ARBA" id="ARBA00004496"/>
    </source>
</evidence>
<dbReference type="EMBL" id="SOYY01000004">
    <property type="protein sequence ID" value="KAA0721737.1"/>
    <property type="molecule type" value="Genomic_DNA"/>
</dbReference>
<dbReference type="AlphaFoldDB" id="A0A5A9PLW9"/>
<dbReference type="InterPro" id="IPR027417">
    <property type="entry name" value="P-loop_NTPase"/>
</dbReference>
<dbReference type="Pfam" id="PF14484">
    <property type="entry name" value="FISNA"/>
    <property type="match status" value="1"/>
</dbReference>
<keyword evidence="5" id="KW-0547">Nucleotide-binding</keyword>
<dbReference type="Pfam" id="PF17779">
    <property type="entry name" value="WHD_NOD2"/>
    <property type="match status" value="1"/>
</dbReference>
<dbReference type="Pfam" id="PF05729">
    <property type="entry name" value="NACHT"/>
    <property type="match status" value="1"/>
</dbReference>
<dbReference type="CDD" id="cd08321">
    <property type="entry name" value="Pyrin_ASC-like"/>
    <property type="match status" value="1"/>
</dbReference>
<organism evidence="9 10">
    <name type="scientific">Triplophysa tibetana</name>
    <dbReference type="NCBI Taxonomy" id="1572043"/>
    <lineage>
        <taxon>Eukaryota</taxon>
        <taxon>Metazoa</taxon>
        <taxon>Chordata</taxon>
        <taxon>Craniata</taxon>
        <taxon>Vertebrata</taxon>
        <taxon>Euteleostomi</taxon>
        <taxon>Actinopterygii</taxon>
        <taxon>Neopterygii</taxon>
        <taxon>Teleostei</taxon>
        <taxon>Ostariophysi</taxon>
        <taxon>Cypriniformes</taxon>
        <taxon>Nemacheilidae</taxon>
        <taxon>Triplophysa</taxon>
    </lineage>
</organism>
<comment type="subcellular location">
    <subcellularLocation>
        <location evidence="1">Cytoplasm</location>
    </subcellularLocation>
</comment>
<gene>
    <name evidence="9" type="ORF">E1301_Tti014290</name>
</gene>
<dbReference type="PANTHER" id="PTHR24106">
    <property type="entry name" value="NACHT, LRR AND CARD DOMAINS-CONTAINING"/>
    <property type="match status" value="1"/>
</dbReference>